<comment type="similarity">
    <text evidence="2 8">Belongs to the FMO family.</text>
</comment>
<keyword evidence="5" id="KW-0521">NADP</keyword>
<dbReference type="Gene3D" id="3.50.50.60">
    <property type="entry name" value="FAD/NAD(P)-binding domain"/>
    <property type="match status" value="2"/>
</dbReference>
<reference evidence="10 11" key="1">
    <citation type="submission" date="2019-08" db="EMBL/GenBank/DDBJ databases">
        <title>The genome of the soybean aphid Biotype 1, its phylome, world population structure and adaptation to the North American continent.</title>
        <authorList>
            <person name="Giordano R."/>
            <person name="Donthu R.K."/>
            <person name="Hernandez A.G."/>
            <person name="Wright C.L."/>
            <person name="Zimin A.V."/>
        </authorList>
    </citation>
    <scope>NUCLEOTIDE SEQUENCE [LARGE SCALE GENOMIC DNA]</scope>
    <source>
        <tissue evidence="10">Whole aphids</tissue>
    </source>
</reference>
<comment type="caution">
    <text evidence="10">The sequence shown here is derived from an EMBL/GenBank/DDBJ whole genome shotgun (WGS) entry which is preliminary data.</text>
</comment>
<keyword evidence="9" id="KW-0472">Membrane</keyword>
<comment type="cofactor">
    <cofactor evidence="1 8">
        <name>FAD</name>
        <dbReference type="ChEBI" id="CHEBI:57692"/>
    </cofactor>
</comment>
<dbReference type="GO" id="GO:0050661">
    <property type="term" value="F:NADP binding"/>
    <property type="evidence" value="ECO:0007669"/>
    <property type="project" value="InterPro"/>
</dbReference>
<dbReference type="SUPFAM" id="SSF51905">
    <property type="entry name" value="FAD/NAD(P)-binding domain"/>
    <property type="match status" value="1"/>
</dbReference>
<evidence type="ECO:0000256" key="7">
    <source>
        <dbReference type="ARBA" id="ARBA00023033"/>
    </source>
</evidence>
<keyword evidence="7 8" id="KW-0503">Monooxygenase</keyword>
<dbReference type="GO" id="GO:0004499">
    <property type="term" value="F:N,N-dimethylaniline monooxygenase activity"/>
    <property type="evidence" value="ECO:0007669"/>
    <property type="project" value="InterPro"/>
</dbReference>
<dbReference type="InterPro" id="IPR000960">
    <property type="entry name" value="Flavin_mOase"/>
</dbReference>
<dbReference type="PRINTS" id="PR00370">
    <property type="entry name" value="FMOXYGENASE"/>
</dbReference>
<dbReference type="FunFam" id="3.50.50.60:FF:000138">
    <property type="entry name" value="Flavin-containing monooxygenase"/>
    <property type="match status" value="1"/>
</dbReference>
<protein>
    <recommendedName>
        <fullName evidence="8">Flavin-containing monooxygenase</fullName>
        <ecNumber evidence="8">1.-.-.-</ecNumber>
    </recommendedName>
</protein>
<evidence type="ECO:0000256" key="1">
    <source>
        <dbReference type="ARBA" id="ARBA00001974"/>
    </source>
</evidence>
<dbReference type="GO" id="GO:0050660">
    <property type="term" value="F:flavin adenine dinucleotide binding"/>
    <property type="evidence" value="ECO:0007669"/>
    <property type="project" value="InterPro"/>
</dbReference>
<keyword evidence="6 8" id="KW-0560">Oxidoreductase</keyword>
<evidence type="ECO:0000313" key="10">
    <source>
        <dbReference type="EMBL" id="KAE9529625.1"/>
    </source>
</evidence>
<evidence type="ECO:0000256" key="9">
    <source>
        <dbReference type="SAM" id="Phobius"/>
    </source>
</evidence>
<keyword evidence="3 8" id="KW-0285">Flavoprotein</keyword>
<dbReference type="Proteomes" id="UP000475862">
    <property type="component" value="Unassembled WGS sequence"/>
</dbReference>
<evidence type="ECO:0000256" key="5">
    <source>
        <dbReference type="ARBA" id="ARBA00022857"/>
    </source>
</evidence>
<dbReference type="Pfam" id="PF00743">
    <property type="entry name" value="FMO-like"/>
    <property type="match status" value="2"/>
</dbReference>
<keyword evidence="9" id="KW-1133">Transmembrane helix</keyword>
<organism evidence="10 11">
    <name type="scientific">Aphis glycines</name>
    <name type="common">Soybean aphid</name>
    <dbReference type="NCBI Taxonomy" id="307491"/>
    <lineage>
        <taxon>Eukaryota</taxon>
        <taxon>Metazoa</taxon>
        <taxon>Ecdysozoa</taxon>
        <taxon>Arthropoda</taxon>
        <taxon>Hexapoda</taxon>
        <taxon>Insecta</taxon>
        <taxon>Pterygota</taxon>
        <taxon>Neoptera</taxon>
        <taxon>Paraneoptera</taxon>
        <taxon>Hemiptera</taxon>
        <taxon>Sternorrhyncha</taxon>
        <taxon>Aphidomorpha</taxon>
        <taxon>Aphidoidea</taxon>
        <taxon>Aphididae</taxon>
        <taxon>Aphidini</taxon>
        <taxon>Aphis</taxon>
        <taxon>Aphis</taxon>
    </lineage>
</organism>
<name>A0A6G0TBE6_APHGL</name>
<dbReference type="AlphaFoldDB" id="A0A6G0TBE6"/>
<proteinExistence type="inferred from homology"/>
<evidence type="ECO:0000256" key="3">
    <source>
        <dbReference type="ARBA" id="ARBA00022630"/>
    </source>
</evidence>
<sequence length="492" mass="55873">MSSCTKETNKKIIGIIGCGASGLAALKNFAAEDSLFKCVAFEQTASIGGTWVYTDDVDRDQYGLPVHSSMYKSLRSNLPKEIMELSGFPHTGVGDACYFPASYIQKYLNDFTDHFNLRPYIKFNHHVEKVRPINNSQWEVNVLNLQQQSKETYIFDALVICVGNPAIPNVKGSNIFRGKIMHSHSYRDADLFKGNSVLVIGCGASGLDISFGASKVADKVFLSHHNPQLMKLKIPSNYFHKADVKEIVEDGVIFQDGSYEKIDTIVYCTVLLIDFFLGYTYKYPFLSNECGISVENNHMINIEYPTMAFIGVPRNTTGFYLFDFQSRIFKKILEGGVKLPVKREMLQDTYDEIEARLASGQRLKDLHALGKTKWAMHYYTTVSKFAGVEHPPPVLLQIYFDGLARLSEDFLNFRGDKYQIIDREHYKKYILCIMLFGGQMSNALLYTLNIFLLTLQKKSKYFENLTQSQNSVFRPLKHKPPFSPTTGNYILG</sequence>
<accession>A0A6G0TBE6</accession>
<dbReference type="InterPro" id="IPR036188">
    <property type="entry name" value="FAD/NAD-bd_sf"/>
</dbReference>
<evidence type="ECO:0000256" key="8">
    <source>
        <dbReference type="RuleBase" id="RU361177"/>
    </source>
</evidence>
<evidence type="ECO:0000256" key="2">
    <source>
        <dbReference type="ARBA" id="ARBA00009183"/>
    </source>
</evidence>
<dbReference type="InterPro" id="IPR050346">
    <property type="entry name" value="FMO-like"/>
</dbReference>
<feature type="transmembrane region" description="Helical" evidence="9">
    <location>
        <begin position="433"/>
        <end position="455"/>
    </location>
</feature>
<evidence type="ECO:0000256" key="4">
    <source>
        <dbReference type="ARBA" id="ARBA00022827"/>
    </source>
</evidence>
<dbReference type="EMBL" id="VYZN01000044">
    <property type="protein sequence ID" value="KAE9529625.1"/>
    <property type="molecule type" value="Genomic_DNA"/>
</dbReference>
<dbReference type="OrthoDB" id="66881at2759"/>
<dbReference type="InterPro" id="IPR020946">
    <property type="entry name" value="Flavin_mOase-like"/>
</dbReference>
<keyword evidence="4 8" id="KW-0274">FAD</keyword>
<gene>
    <name evidence="10" type="ORF">AGLY_011721</name>
</gene>
<dbReference type="EC" id="1.-.-.-" evidence="8"/>
<evidence type="ECO:0000256" key="6">
    <source>
        <dbReference type="ARBA" id="ARBA00023002"/>
    </source>
</evidence>
<keyword evidence="9" id="KW-0812">Transmembrane</keyword>
<evidence type="ECO:0000313" key="11">
    <source>
        <dbReference type="Proteomes" id="UP000475862"/>
    </source>
</evidence>
<dbReference type="PANTHER" id="PTHR23023">
    <property type="entry name" value="DIMETHYLANILINE MONOOXYGENASE"/>
    <property type="match status" value="1"/>
</dbReference>
<keyword evidence="11" id="KW-1185">Reference proteome</keyword>